<evidence type="ECO:0000259" key="18">
    <source>
        <dbReference type="PROSITE" id="PS50923"/>
    </source>
</evidence>
<dbReference type="PROSITE" id="PS50923">
    <property type="entry name" value="SUSHI"/>
    <property type="match status" value="2"/>
</dbReference>
<feature type="coiled-coil region" evidence="16">
    <location>
        <begin position="1309"/>
        <end position="1343"/>
    </location>
</feature>
<evidence type="ECO:0000256" key="4">
    <source>
        <dbReference type="ARBA" id="ARBA00022536"/>
    </source>
</evidence>
<dbReference type="PANTHER" id="PTHR24034">
    <property type="entry name" value="EGF-LIKE DOMAIN-CONTAINING PROTEIN"/>
    <property type="match status" value="1"/>
</dbReference>
<dbReference type="PROSITE" id="PS01187">
    <property type="entry name" value="EGF_CA"/>
    <property type="match status" value="3"/>
</dbReference>
<dbReference type="InterPro" id="IPR018097">
    <property type="entry name" value="EGF_Ca-bd_CS"/>
</dbReference>
<evidence type="ECO:0000313" key="19">
    <source>
        <dbReference type="EnsemblMetazoa" id="Aqu2.1.09912_001"/>
    </source>
</evidence>
<evidence type="ECO:0000256" key="15">
    <source>
        <dbReference type="PROSITE-ProRule" id="PRU00302"/>
    </source>
</evidence>
<keyword evidence="15" id="KW-0768">Sushi</keyword>
<accession>A0A1X7T5Z8</accession>
<evidence type="ECO:0000256" key="7">
    <source>
        <dbReference type="ARBA" id="ARBA00022729"/>
    </source>
</evidence>
<dbReference type="SMART" id="SM00032">
    <property type="entry name" value="CCP"/>
    <property type="match status" value="2"/>
</dbReference>
<dbReference type="InterPro" id="IPR001881">
    <property type="entry name" value="EGF-like_Ca-bd_dom"/>
</dbReference>
<dbReference type="InParanoid" id="A0A1X7T5Z8"/>
<dbReference type="InterPro" id="IPR000152">
    <property type="entry name" value="EGF-type_Asp/Asn_hydroxyl_site"/>
</dbReference>
<dbReference type="Gene3D" id="2.10.25.10">
    <property type="entry name" value="Laminin"/>
    <property type="match status" value="8"/>
</dbReference>
<dbReference type="PROSITE" id="PS00022">
    <property type="entry name" value="EGF_1"/>
    <property type="match status" value="1"/>
</dbReference>
<keyword evidence="7" id="KW-0732">Signal</keyword>
<keyword evidence="4 14" id="KW-0245">EGF-like domain</keyword>
<dbReference type="STRING" id="400682.A0A1X7T5Z8"/>
<feature type="domain" description="EGF-like" evidence="17">
    <location>
        <begin position="73"/>
        <end position="113"/>
    </location>
</feature>
<feature type="domain" description="Sushi" evidence="18">
    <location>
        <begin position="369"/>
        <end position="428"/>
    </location>
</feature>
<evidence type="ECO:0000256" key="8">
    <source>
        <dbReference type="ARBA" id="ARBA00022737"/>
    </source>
</evidence>
<evidence type="ECO:0000256" key="14">
    <source>
        <dbReference type="PROSITE-ProRule" id="PRU00076"/>
    </source>
</evidence>
<dbReference type="eggNOG" id="KOG4475">
    <property type="taxonomic scope" value="Eukaryota"/>
</dbReference>
<evidence type="ECO:0000256" key="12">
    <source>
        <dbReference type="ARBA" id="ARBA00023170"/>
    </source>
</evidence>
<evidence type="ECO:0000256" key="10">
    <source>
        <dbReference type="ARBA" id="ARBA00023136"/>
    </source>
</evidence>
<feature type="disulfide bond" evidence="15">
    <location>
        <begin position="399"/>
        <end position="426"/>
    </location>
</feature>
<evidence type="ECO:0000256" key="1">
    <source>
        <dbReference type="ARBA" id="ARBA00004479"/>
    </source>
</evidence>
<dbReference type="InterPro" id="IPR009030">
    <property type="entry name" value="Growth_fac_rcpt_cys_sf"/>
</dbReference>
<evidence type="ECO:0000256" key="5">
    <source>
        <dbReference type="ARBA" id="ARBA00022583"/>
    </source>
</evidence>
<protein>
    <submittedName>
        <fullName evidence="19">Uncharacterized protein</fullName>
    </submittedName>
</protein>
<keyword evidence="13" id="KW-0325">Glycoprotein</keyword>
<feature type="domain" description="EGF-like" evidence="17">
    <location>
        <begin position="202"/>
        <end position="242"/>
    </location>
</feature>
<evidence type="ECO:0000256" key="13">
    <source>
        <dbReference type="ARBA" id="ARBA00023180"/>
    </source>
</evidence>
<dbReference type="SUPFAM" id="SSF57535">
    <property type="entry name" value="Complement control module/SCR domain"/>
    <property type="match status" value="2"/>
</dbReference>
<dbReference type="InterPro" id="IPR000742">
    <property type="entry name" value="EGF"/>
</dbReference>
<feature type="domain" description="EGF-like" evidence="17">
    <location>
        <begin position="243"/>
        <end position="283"/>
    </location>
</feature>
<dbReference type="FunFam" id="2.10.25.10:FF:000240">
    <property type="entry name" value="Vitamin K-dependent protein S"/>
    <property type="match status" value="1"/>
</dbReference>
<feature type="domain" description="EGF-like" evidence="17">
    <location>
        <begin position="492"/>
        <end position="529"/>
    </location>
</feature>
<feature type="domain" description="EGF-like" evidence="17">
    <location>
        <begin position="158"/>
        <end position="196"/>
    </location>
</feature>
<evidence type="ECO:0000256" key="11">
    <source>
        <dbReference type="ARBA" id="ARBA00023157"/>
    </source>
</evidence>
<dbReference type="SUPFAM" id="SSF57184">
    <property type="entry name" value="Growth factor receptor domain"/>
    <property type="match status" value="2"/>
</dbReference>
<keyword evidence="6" id="KW-0812">Transmembrane</keyword>
<feature type="domain" description="Sushi" evidence="18">
    <location>
        <begin position="429"/>
        <end position="492"/>
    </location>
</feature>
<sequence length="1368" mass="151532">CYETQSYYISEAYRAEKTCYTSTTYVCIIRVRWRGVRLVYCSKNRGYTCYFTGYKKKLATRLIASCCSQFTGIYPNCEPICNPQCINGRCAFNETTGSNYCTCNAGWTGETCDNDINECLSGTKLCHDLAECVNTNGSYECQCQSGYELDTNGFTCVDSNECTDGSNTCLDDIYCHNTVGNYYCSCPSGYLKDATDPHKCHDIDECSSGNGGCQQICVNTNGSYHCTCQTGYSLNTDNSSCIDINECIEGTHNCSIASNNFCVNTIGSFRCQCNEGYDNKSPQEACTDIDECSFQNGACSQICNNTVGSYFCSCSAGYQLLGTHICQDIDECLSDHGCQQVCDNLPGSYKCNCVLGYILNNDLISCKLQECSPTLTVPLNGNLSCPNGQVTNTSCDTSCDAGYELTGPAERTCQPNGSWTSPPARCTPMKCPELEQPKNGYIRSPCPETYGSTCSLQCVYGFEAANGSTSFNCELTADKNNVEWTEFGTCQRRPVCDNNTCVHGKCIEVSQSEFRCDCTGTLYTGERCHRGLILVPDIGELSFRETFDLQITTAVPNETFTLALRESCTSGGGGLFVQPCQVKFGPSSTTATSTIIGGFPGIYYLNFNVKGPSATDFEVPPPVAVIVRSGRSPYYFTKLDSPYVYNSCCELEESQMPLLKCESNPRASVQFTSSCSWESLGSSGWKTSGIIFSNYNNLSLPVSVAGIEMSKRDSSLSLNVPATKQFQKCERHCNGVLKELSDDEKCYEYMPTTEDLSEFASKQSLTETFLAEAQLKLLPKWLKLIVPDDSNALKKLVEADYRVSIASETEVLQLVGCESLLLDKTGQFSVLLHNGPLGIDISTSTLNTEQQSLSAPNKGSFYCIAVDLCSGDASPLYLSVPQLIQKDIVRISFLNKFIRKGWSFKMQSFIFWENFVKINDVPTFYYWNGLTHNYELPMQESDVKIKMASTGLFSYGETNVSFSFDGNVSYKYTLKRSDADDMLSFGEYSLKVTTKLHGKHESLSLQNVSSSAFIHFQDPVTFSCSTGAIPSGISFKLSYRVESTDGFFFNFFQLPYDTSHCPIDMFMNLNSLQEMNGLSFYSNCLELVYDSLVLGMLSHKFYIPMDSNTLCIDPRDFTNYFPTPSSFGLWVQSSLFPSHLSYYQLNPLFKLQPGKDRITVSLGFSGFANEKVGLLHSVEIAVLDGIFESPIILRDKELSFTGSTVIFNNEFYLAELKGASPTTTSWKQMMISIDGWFPRSDDRFLVRLEGSIRQHLRNIANRARMRLGTANDEVSAASDGVMAAATALGDAQSQFTIAEQEYKQRLSSKNRLESELVEAEEVLQNATGELKMAEEAIADLCEIETCTRMCVSTSRPQIVTEDVYKTET</sequence>
<dbReference type="PROSITE" id="PS01186">
    <property type="entry name" value="EGF_2"/>
    <property type="match status" value="3"/>
</dbReference>
<keyword evidence="3" id="KW-0964">Secreted</keyword>
<dbReference type="SMART" id="SM00179">
    <property type="entry name" value="EGF_CA"/>
    <property type="match status" value="6"/>
</dbReference>
<keyword evidence="12" id="KW-0675">Receptor</keyword>
<dbReference type="Pfam" id="PF07645">
    <property type="entry name" value="EGF_CA"/>
    <property type="match status" value="5"/>
</dbReference>
<feature type="domain" description="EGF-like" evidence="17">
    <location>
        <begin position="288"/>
        <end position="327"/>
    </location>
</feature>
<evidence type="ECO:0000256" key="9">
    <source>
        <dbReference type="ARBA" id="ARBA00022989"/>
    </source>
</evidence>
<dbReference type="Pfam" id="PF00084">
    <property type="entry name" value="Sushi"/>
    <property type="match status" value="1"/>
</dbReference>
<keyword evidence="16" id="KW-0175">Coiled coil</keyword>
<dbReference type="GO" id="GO:0050436">
    <property type="term" value="F:microfibril binding"/>
    <property type="evidence" value="ECO:0007669"/>
    <property type="project" value="TreeGrafter"/>
</dbReference>
<dbReference type="InterPro" id="IPR049883">
    <property type="entry name" value="NOTCH1_EGF-like"/>
</dbReference>
<dbReference type="GO" id="GO:0016020">
    <property type="term" value="C:membrane"/>
    <property type="evidence" value="ECO:0007669"/>
    <property type="project" value="UniProtKB-SubCell"/>
</dbReference>
<evidence type="ECO:0000256" key="16">
    <source>
        <dbReference type="SAM" id="Coils"/>
    </source>
</evidence>
<dbReference type="CDD" id="cd00033">
    <property type="entry name" value="CCP"/>
    <property type="match status" value="1"/>
</dbReference>
<keyword evidence="9" id="KW-1133">Transmembrane helix</keyword>
<dbReference type="SMART" id="SM00181">
    <property type="entry name" value="EGF"/>
    <property type="match status" value="9"/>
</dbReference>
<feature type="disulfide bond" evidence="14">
    <location>
        <begin position="103"/>
        <end position="112"/>
    </location>
</feature>
<dbReference type="InterPro" id="IPR035976">
    <property type="entry name" value="Sushi/SCR/CCP_sf"/>
</dbReference>
<dbReference type="FunFam" id="2.10.25.10:FF:000009">
    <property type="entry name" value="Low-density lipoprotein receptor isoform 1"/>
    <property type="match status" value="1"/>
</dbReference>
<evidence type="ECO:0000256" key="3">
    <source>
        <dbReference type="ARBA" id="ARBA00022525"/>
    </source>
</evidence>
<feature type="domain" description="EGF-like" evidence="17">
    <location>
        <begin position="115"/>
        <end position="153"/>
    </location>
</feature>
<comment type="caution">
    <text evidence="14">Lacks conserved residue(s) required for the propagation of feature annotation.</text>
</comment>
<feature type="disulfide bond" evidence="14">
    <location>
        <begin position="254"/>
        <end position="271"/>
    </location>
</feature>
<keyword evidence="10" id="KW-0472">Membrane</keyword>
<dbReference type="InterPro" id="IPR050751">
    <property type="entry name" value="ECM_structural_protein"/>
</dbReference>
<dbReference type="InterPro" id="IPR000436">
    <property type="entry name" value="Sushi_SCR_CCP_dom"/>
</dbReference>
<dbReference type="FunFam" id="2.10.25.10:FF:000014">
    <property type="entry name" value="Latent-transforming growth factor beta-binding protein 3"/>
    <property type="match status" value="1"/>
</dbReference>
<organism evidence="19">
    <name type="scientific">Amphimedon queenslandica</name>
    <name type="common">Sponge</name>
    <dbReference type="NCBI Taxonomy" id="400682"/>
    <lineage>
        <taxon>Eukaryota</taxon>
        <taxon>Metazoa</taxon>
        <taxon>Porifera</taxon>
        <taxon>Demospongiae</taxon>
        <taxon>Heteroscleromorpha</taxon>
        <taxon>Haplosclerida</taxon>
        <taxon>Niphatidae</taxon>
        <taxon>Amphimedon</taxon>
    </lineage>
</organism>
<dbReference type="GO" id="GO:0005509">
    <property type="term" value="F:calcium ion binding"/>
    <property type="evidence" value="ECO:0007669"/>
    <property type="project" value="InterPro"/>
</dbReference>
<comment type="subcellular location">
    <subcellularLocation>
        <location evidence="1">Membrane</location>
        <topology evidence="1">Single-pass type I membrane protein</topology>
    </subcellularLocation>
    <subcellularLocation>
        <location evidence="2">Secreted</location>
    </subcellularLocation>
</comment>
<name>A0A1X7T5Z8_AMPQE</name>
<dbReference type="PANTHER" id="PTHR24034:SF200">
    <property type="entry name" value="EGF-LIKE AND EMI DOMAIN-CONTAINING PROTEIN 1"/>
    <property type="match status" value="1"/>
</dbReference>
<keyword evidence="8" id="KW-0677">Repeat</keyword>
<dbReference type="PROSITE" id="PS50026">
    <property type="entry name" value="EGF_3"/>
    <property type="match status" value="7"/>
</dbReference>
<dbReference type="GO" id="GO:0005576">
    <property type="term" value="C:extracellular region"/>
    <property type="evidence" value="ECO:0007669"/>
    <property type="project" value="UniProtKB-SubCell"/>
</dbReference>
<dbReference type="Gene3D" id="2.10.70.10">
    <property type="entry name" value="Complement Module, domain 1"/>
    <property type="match status" value="2"/>
</dbReference>
<evidence type="ECO:0000256" key="2">
    <source>
        <dbReference type="ARBA" id="ARBA00004613"/>
    </source>
</evidence>
<dbReference type="FunFam" id="2.10.25.10:FF:000005">
    <property type="entry name" value="Fibrillin 2"/>
    <property type="match status" value="1"/>
</dbReference>
<proteinExistence type="predicted"/>
<evidence type="ECO:0000259" key="17">
    <source>
        <dbReference type="PROSITE" id="PS50026"/>
    </source>
</evidence>
<dbReference type="CDD" id="cd00054">
    <property type="entry name" value="EGF_CA"/>
    <property type="match status" value="4"/>
</dbReference>
<feature type="disulfide bond" evidence="14">
    <location>
        <begin position="496"/>
        <end position="506"/>
    </location>
</feature>
<reference evidence="19" key="1">
    <citation type="submission" date="2017-05" db="UniProtKB">
        <authorList>
            <consortium name="EnsemblMetazoa"/>
        </authorList>
    </citation>
    <scope>IDENTIFICATION</scope>
</reference>
<dbReference type="PROSITE" id="PS00010">
    <property type="entry name" value="ASX_HYDROXYL"/>
    <property type="match status" value="6"/>
</dbReference>
<dbReference type="SUPFAM" id="SSF57196">
    <property type="entry name" value="EGF/Laminin"/>
    <property type="match status" value="1"/>
</dbReference>
<dbReference type="GO" id="GO:0097435">
    <property type="term" value="P:supramolecular fiber organization"/>
    <property type="evidence" value="ECO:0007669"/>
    <property type="project" value="TreeGrafter"/>
</dbReference>
<dbReference type="Pfam" id="PF14670">
    <property type="entry name" value="FXa_inhibition"/>
    <property type="match status" value="1"/>
</dbReference>
<dbReference type="GO" id="GO:0006897">
    <property type="term" value="P:endocytosis"/>
    <property type="evidence" value="ECO:0007669"/>
    <property type="project" value="UniProtKB-KW"/>
</dbReference>
<dbReference type="OrthoDB" id="10060424at2759"/>
<keyword evidence="11 14" id="KW-1015">Disulfide bond</keyword>
<evidence type="ECO:0000256" key="6">
    <source>
        <dbReference type="ARBA" id="ARBA00022692"/>
    </source>
</evidence>
<dbReference type="EnsemblMetazoa" id="Aqu2.1.09912_001">
    <property type="protein sequence ID" value="Aqu2.1.09912_001"/>
    <property type="gene ID" value="Aqu2.1.09912"/>
</dbReference>
<keyword evidence="5" id="KW-0254">Endocytosis</keyword>